<dbReference type="Pfam" id="PF00484">
    <property type="entry name" value="Pro_CA"/>
    <property type="match status" value="1"/>
</dbReference>
<evidence type="ECO:0000256" key="6">
    <source>
        <dbReference type="ARBA" id="ARBA00048348"/>
    </source>
</evidence>
<dbReference type="RefSeq" id="WP_071066300.1">
    <property type="nucleotide sequence ID" value="NZ_MAXA01000251.1"/>
</dbReference>
<evidence type="ECO:0000256" key="7">
    <source>
        <dbReference type="PIRSR" id="PIRSR601765-1"/>
    </source>
</evidence>
<gene>
    <name evidence="8" type="ORF">BBK14_26200</name>
</gene>
<dbReference type="InterPro" id="IPR001765">
    <property type="entry name" value="Carbonic_anhydrase"/>
</dbReference>
<evidence type="ECO:0000256" key="5">
    <source>
        <dbReference type="ARBA" id="ARBA00024993"/>
    </source>
</evidence>
<comment type="caution">
    <text evidence="8">The sequence shown here is derived from an EMBL/GenBank/DDBJ whole genome shotgun (WGS) entry which is preliminary data.</text>
</comment>
<dbReference type="SMART" id="SM00947">
    <property type="entry name" value="Pro_CA"/>
    <property type="match status" value="1"/>
</dbReference>
<dbReference type="PANTHER" id="PTHR43175">
    <property type="entry name" value="CARBONIC ANHYDRASE"/>
    <property type="match status" value="1"/>
</dbReference>
<keyword evidence="4 7" id="KW-0862">Zinc</keyword>
<name>A0A1S1PFF6_9ACTN</name>
<keyword evidence="9" id="KW-1185">Reference proteome</keyword>
<dbReference type="Gene3D" id="3.40.1050.10">
    <property type="entry name" value="Carbonic anhydrase"/>
    <property type="match status" value="1"/>
</dbReference>
<feature type="binding site" evidence="7">
    <location>
        <position position="106"/>
    </location>
    <ligand>
        <name>Zn(2+)</name>
        <dbReference type="ChEBI" id="CHEBI:29105"/>
    </ligand>
</feature>
<evidence type="ECO:0000256" key="4">
    <source>
        <dbReference type="ARBA" id="ARBA00022833"/>
    </source>
</evidence>
<organism evidence="8 9">
    <name type="scientific">Parafrankia soli</name>
    <dbReference type="NCBI Taxonomy" id="2599596"/>
    <lineage>
        <taxon>Bacteria</taxon>
        <taxon>Bacillati</taxon>
        <taxon>Actinomycetota</taxon>
        <taxon>Actinomycetes</taxon>
        <taxon>Frankiales</taxon>
        <taxon>Frankiaceae</taxon>
        <taxon>Parafrankia</taxon>
    </lineage>
</organism>
<reference evidence="9" key="1">
    <citation type="submission" date="2016-07" db="EMBL/GenBank/DDBJ databases">
        <title>Frankia sp. NRRL B-16219 Genome sequencing.</title>
        <authorList>
            <person name="Ghodhbane-Gtari F."/>
            <person name="Swanson E."/>
            <person name="Gueddou A."/>
            <person name="Louati M."/>
            <person name="Nouioui I."/>
            <person name="Hezbri K."/>
            <person name="Abebe-Akele F."/>
            <person name="Simpson S."/>
            <person name="Morris K."/>
            <person name="Thomas K."/>
            <person name="Gtari M."/>
            <person name="Tisa L.S."/>
        </authorList>
    </citation>
    <scope>NUCLEOTIDE SEQUENCE [LARGE SCALE GENOMIC DNA]</scope>
    <source>
        <strain evidence="9">NRRL B-16219</strain>
    </source>
</reference>
<keyword evidence="3 7" id="KW-0479">Metal-binding</keyword>
<feature type="binding site" evidence="7">
    <location>
        <position position="103"/>
    </location>
    <ligand>
        <name>Zn(2+)</name>
        <dbReference type="ChEBI" id="CHEBI:29105"/>
    </ligand>
</feature>
<protein>
    <recommendedName>
        <fullName evidence="2">carbonic anhydrase</fullName>
        <ecNumber evidence="2">4.2.1.1</ecNumber>
    </recommendedName>
</protein>
<evidence type="ECO:0000256" key="2">
    <source>
        <dbReference type="ARBA" id="ARBA00012925"/>
    </source>
</evidence>
<dbReference type="PANTHER" id="PTHR43175:SF3">
    <property type="entry name" value="CARBON DISULFIDE HYDROLASE"/>
    <property type="match status" value="1"/>
</dbReference>
<dbReference type="CDD" id="cd03379">
    <property type="entry name" value="beta_CA_cladeD"/>
    <property type="match status" value="1"/>
</dbReference>
<dbReference type="InterPro" id="IPR036874">
    <property type="entry name" value="Carbonic_anhydrase_sf"/>
</dbReference>
<dbReference type="SUPFAM" id="SSF53056">
    <property type="entry name" value="beta-carbonic anhydrase, cab"/>
    <property type="match status" value="1"/>
</dbReference>
<sequence>MSAPEELGHAQGTTDILLARAASFAARRRVAGGGSARPASPATGVAIVACMDARINLEAIFGLAEGDAHILRNAGGVVTEDIERSLAVSQHALGTTEIILIHHTRCGMETLTDDGFRASLAERTGVRPTWRLQSFTSAAEDVWRSVTALRSSPFLRASASVRGFVYDVETGELDEITESPQSAASAPTQATA</sequence>
<dbReference type="GO" id="GO:0004089">
    <property type="term" value="F:carbonate dehydratase activity"/>
    <property type="evidence" value="ECO:0007669"/>
    <property type="project" value="UniProtKB-EC"/>
</dbReference>
<feature type="binding site" evidence="7">
    <location>
        <position position="50"/>
    </location>
    <ligand>
        <name>Zn(2+)</name>
        <dbReference type="ChEBI" id="CHEBI:29105"/>
    </ligand>
</feature>
<comment type="catalytic activity">
    <reaction evidence="6">
        <text>hydrogencarbonate + H(+) = CO2 + H2O</text>
        <dbReference type="Rhea" id="RHEA:10748"/>
        <dbReference type="ChEBI" id="CHEBI:15377"/>
        <dbReference type="ChEBI" id="CHEBI:15378"/>
        <dbReference type="ChEBI" id="CHEBI:16526"/>
        <dbReference type="ChEBI" id="CHEBI:17544"/>
        <dbReference type="EC" id="4.2.1.1"/>
    </reaction>
</comment>
<comment type="function">
    <text evidence="5">Catalyzes the reversible hydration of carbon dioxide to form bicarbonate.</text>
</comment>
<feature type="binding site" evidence="7">
    <location>
        <position position="52"/>
    </location>
    <ligand>
        <name>Zn(2+)</name>
        <dbReference type="ChEBI" id="CHEBI:29105"/>
    </ligand>
</feature>
<dbReference type="GO" id="GO:0008270">
    <property type="term" value="F:zinc ion binding"/>
    <property type="evidence" value="ECO:0007669"/>
    <property type="project" value="InterPro"/>
</dbReference>
<proteinExistence type="inferred from homology"/>
<accession>A0A1S1PFF6</accession>
<dbReference type="OrthoDB" id="8968066at2"/>
<dbReference type="Proteomes" id="UP000179769">
    <property type="component" value="Unassembled WGS sequence"/>
</dbReference>
<comment type="similarity">
    <text evidence="1">Belongs to the beta-class carbonic anhydrase family.</text>
</comment>
<dbReference type="AlphaFoldDB" id="A0A1S1PFF6"/>
<dbReference type="EMBL" id="MAXA01000251">
    <property type="protein sequence ID" value="OHV21623.1"/>
    <property type="molecule type" value="Genomic_DNA"/>
</dbReference>
<evidence type="ECO:0000256" key="1">
    <source>
        <dbReference type="ARBA" id="ARBA00006217"/>
    </source>
</evidence>
<dbReference type="EC" id="4.2.1.1" evidence="2"/>
<comment type="cofactor">
    <cofactor evidence="7">
        <name>Zn(2+)</name>
        <dbReference type="ChEBI" id="CHEBI:29105"/>
    </cofactor>
    <text evidence="7">Binds 1 zinc ion per subunit.</text>
</comment>
<evidence type="ECO:0000256" key="3">
    <source>
        <dbReference type="ARBA" id="ARBA00022723"/>
    </source>
</evidence>
<evidence type="ECO:0000313" key="8">
    <source>
        <dbReference type="EMBL" id="OHV21623.1"/>
    </source>
</evidence>
<evidence type="ECO:0000313" key="9">
    <source>
        <dbReference type="Proteomes" id="UP000179769"/>
    </source>
</evidence>